<sequence length="341" mass="40491">MTTMLCNIFVLYLNMIFFNNNIVPIRSNLTCYVMARSTKRGGKKNRKVVFRKNRLKNKWKNEKRKRGIRVQNNLIQQAWDKSASNKKNMHRMGLVFDVNGRLSGMANEKAGNNEDNQTSKFIETFEEELKKRCVKSHYLPISELKFLVSMMEKHGEDFEAMERDSRNYFRRTSGQIRRAIQAFKKMPIHECYKRRFRSKWADCLLKSHSNILTRKNTINTKAMNARPECKTFDNCLWKKSNDLTFTEKYCISLLKHISNCFHRSIKSAASFYYFVHVRNWIFSNIGIKSKFRNKLQLSNILRLKLTRISVDVKELCLHHKEDLHSNLTELSVFLHCCYLLE</sequence>
<dbReference type="STRING" id="268475.A0A0V1I616"/>
<dbReference type="OrthoDB" id="285729at2759"/>
<dbReference type="InterPro" id="IPR019002">
    <property type="entry name" value="Ribosome_biogenesis_Nop16"/>
</dbReference>
<evidence type="ECO:0000256" key="1">
    <source>
        <dbReference type="ARBA" id="ARBA00004604"/>
    </source>
</evidence>
<comment type="caution">
    <text evidence="6">The sequence shown here is derived from an EMBL/GenBank/DDBJ whole genome shotgun (WGS) entry which is preliminary data.</text>
</comment>
<comment type="subcellular location">
    <subcellularLocation>
        <location evidence="1">Nucleus</location>
        <location evidence="1">Nucleolus</location>
    </subcellularLocation>
</comment>
<evidence type="ECO:0000313" key="7">
    <source>
        <dbReference type="Proteomes" id="UP000055024"/>
    </source>
</evidence>
<organism evidence="6 7">
    <name type="scientific">Trichinella zimbabwensis</name>
    <dbReference type="NCBI Taxonomy" id="268475"/>
    <lineage>
        <taxon>Eukaryota</taxon>
        <taxon>Metazoa</taxon>
        <taxon>Ecdysozoa</taxon>
        <taxon>Nematoda</taxon>
        <taxon>Enoplea</taxon>
        <taxon>Dorylaimia</taxon>
        <taxon>Trichinellida</taxon>
        <taxon>Trichinellidae</taxon>
        <taxon>Trichinella</taxon>
    </lineage>
</organism>
<evidence type="ECO:0000313" key="6">
    <source>
        <dbReference type="EMBL" id="KRZ18303.1"/>
    </source>
</evidence>
<dbReference type="PANTHER" id="PTHR13243:SF1">
    <property type="entry name" value="NUCLEOLAR PROTEIN 16"/>
    <property type="match status" value="1"/>
</dbReference>
<evidence type="ECO:0000256" key="4">
    <source>
        <dbReference type="ARBA" id="ARBA00023242"/>
    </source>
</evidence>
<proteinExistence type="inferred from homology"/>
<keyword evidence="7" id="KW-1185">Reference proteome</keyword>
<keyword evidence="4" id="KW-0539">Nucleus</keyword>
<reference evidence="6 7" key="1">
    <citation type="submission" date="2015-01" db="EMBL/GenBank/DDBJ databases">
        <title>Evolution of Trichinella species and genotypes.</title>
        <authorList>
            <person name="Korhonen P.K."/>
            <person name="Edoardo P."/>
            <person name="Giuseppe L.R."/>
            <person name="Gasser R.B."/>
        </authorList>
    </citation>
    <scope>NUCLEOTIDE SEQUENCE [LARGE SCALE GENOMIC DNA]</scope>
    <source>
        <strain evidence="6">ISS1029</strain>
    </source>
</reference>
<feature type="non-terminal residue" evidence="6">
    <location>
        <position position="341"/>
    </location>
</feature>
<dbReference type="GO" id="GO:0042273">
    <property type="term" value="P:ribosomal large subunit biogenesis"/>
    <property type="evidence" value="ECO:0007669"/>
    <property type="project" value="TreeGrafter"/>
</dbReference>
<evidence type="ECO:0000256" key="5">
    <source>
        <dbReference type="SAM" id="SignalP"/>
    </source>
</evidence>
<feature type="signal peptide" evidence="5">
    <location>
        <begin position="1"/>
        <end position="18"/>
    </location>
</feature>
<evidence type="ECO:0000256" key="2">
    <source>
        <dbReference type="ARBA" id="ARBA00008479"/>
    </source>
</evidence>
<gene>
    <name evidence="6" type="primary">nop16</name>
    <name evidence="6" type="ORF">T11_2753</name>
</gene>
<dbReference type="AlphaFoldDB" id="A0A0V1I616"/>
<accession>A0A0V1I616</accession>
<comment type="similarity">
    <text evidence="2">Belongs to the NOP16 family.</text>
</comment>
<evidence type="ECO:0000256" key="3">
    <source>
        <dbReference type="ARBA" id="ARBA00015522"/>
    </source>
</evidence>
<dbReference type="Pfam" id="PF09420">
    <property type="entry name" value="Nop16"/>
    <property type="match status" value="1"/>
</dbReference>
<dbReference type="Proteomes" id="UP000055024">
    <property type="component" value="Unassembled WGS sequence"/>
</dbReference>
<name>A0A0V1I616_9BILA</name>
<protein>
    <recommendedName>
        <fullName evidence="3">Nucleolar protein 16</fullName>
    </recommendedName>
</protein>
<dbReference type="EMBL" id="JYDP01000003">
    <property type="protein sequence ID" value="KRZ18303.1"/>
    <property type="molecule type" value="Genomic_DNA"/>
</dbReference>
<feature type="chain" id="PRO_5006879708" description="Nucleolar protein 16" evidence="5">
    <location>
        <begin position="19"/>
        <end position="341"/>
    </location>
</feature>
<dbReference type="PANTHER" id="PTHR13243">
    <property type="entry name" value="HSPC111 PROTEIN-RELATED"/>
    <property type="match status" value="1"/>
</dbReference>
<keyword evidence="5" id="KW-0732">Signal</keyword>
<dbReference type="GO" id="GO:0005730">
    <property type="term" value="C:nucleolus"/>
    <property type="evidence" value="ECO:0007669"/>
    <property type="project" value="UniProtKB-SubCell"/>
</dbReference>